<dbReference type="GO" id="GO:0044038">
    <property type="term" value="P:cell wall macromolecule biosynthetic process"/>
    <property type="evidence" value="ECO:0007669"/>
    <property type="project" value="TreeGrafter"/>
</dbReference>
<feature type="transmembrane region" description="Helical" evidence="7">
    <location>
        <begin position="152"/>
        <end position="170"/>
    </location>
</feature>
<dbReference type="GO" id="GO:0009103">
    <property type="term" value="P:lipopolysaccharide biosynthetic process"/>
    <property type="evidence" value="ECO:0007669"/>
    <property type="project" value="TreeGrafter"/>
</dbReference>
<feature type="transmembrane region" description="Helical" evidence="7">
    <location>
        <begin position="12"/>
        <end position="29"/>
    </location>
</feature>
<comment type="subcellular location">
    <subcellularLocation>
        <location evidence="1">Cell membrane</location>
        <topology evidence="1">Multi-pass membrane protein</topology>
    </subcellularLocation>
</comment>
<sequence length="280" mass="31819">TLDYFDLVQQDQYLFFLIPGLLVAFIGFLDDFWGIKPSIRISIHFLSACLGIYLIGSFPVISFFEHNIDLGVFGICFGLIYTVWLINLYNFMDGIDGLASLEAISVLSGFALISYYVQLDNYFPYLLIVLTFSIFGFFVLNFPKSKIFMGDVGSGFLGLVIALISIYSSMNYPQLFWSWLILLGVFLVDASLTLIIRIFRGKKFYIPHSSHAYQKIARKLNSHSKTSIFVVLINVLWLFPLAFLVALERIEGILGVVFAYTPLVFLVYYLDANLPDKQDA</sequence>
<dbReference type="Pfam" id="PF00953">
    <property type="entry name" value="Glycos_transf_4"/>
    <property type="match status" value="1"/>
</dbReference>
<dbReference type="AlphaFoldDB" id="A0A382SMQ3"/>
<keyword evidence="2" id="KW-1003">Cell membrane</keyword>
<feature type="transmembrane region" description="Helical" evidence="7">
    <location>
        <begin position="70"/>
        <end position="91"/>
    </location>
</feature>
<evidence type="ECO:0000256" key="1">
    <source>
        <dbReference type="ARBA" id="ARBA00004651"/>
    </source>
</evidence>
<reference evidence="8" key="1">
    <citation type="submission" date="2018-05" db="EMBL/GenBank/DDBJ databases">
        <authorList>
            <person name="Lanie J.A."/>
            <person name="Ng W.-L."/>
            <person name="Kazmierczak K.M."/>
            <person name="Andrzejewski T.M."/>
            <person name="Davidsen T.M."/>
            <person name="Wayne K.J."/>
            <person name="Tettelin H."/>
            <person name="Glass J.I."/>
            <person name="Rusch D."/>
            <person name="Podicherti R."/>
            <person name="Tsui H.-C.T."/>
            <person name="Winkler M.E."/>
        </authorList>
    </citation>
    <scope>NUCLEOTIDE SEQUENCE</scope>
</reference>
<keyword evidence="4 7" id="KW-0812">Transmembrane</keyword>
<feature type="transmembrane region" description="Helical" evidence="7">
    <location>
        <begin position="122"/>
        <end position="140"/>
    </location>
</feature>
<dbReference type="InterPro" id="IPR000715">
    <property type="entry name" value="Glycosyl_transferase_4"/>
</dbReference>
<evidence type="ECO:0000256" key="3">
    <source>
        <dbReference type="ARBA" id="ARBA00022679"/>
    </source>
</evidence>
<dbReference type="CDD" id="cd06854">
    <property type="entry name" value="GT_WbpL_WbcO_like"/>
    <property type="match status" value="1"/>
</dbReference>
<evidence type="ECO:0000256" key="4">
    <source>
        <dbReference type="ARBA" id="ARBA00022692"/>
    </source>
</evidence>
<dbReference type="PANTHER" id="PTHR22926">
    <property type="entry name" value="PHOSPHO-N-ACETYLMURAMOYL-PENTAPEPTIDE-TRANSFERASE"/>
    <property type="match status" value="1"/>
</dbReference>
<keyword evidence="3" id="KW-0808">Transferase</keyword>
<name>A0A382SMQ3_9ZZZZ</name>
<protein>
    <recommendedName>
        <fullName evidence="9">Glycosyl transferase</fullName>
    </recommendedName>
</protein>
<accession>A0A382SMQ3</accession>
<evidence type="ECO:0008006" key="9">
    <source>
        <dbReference type="Google" id="ProtNLM"/>
    </source>
</evidence>
<feature type="transmembrane region" description="Helical" evidence="7">
    <location>
        <begin position="41"/>
        <end position="64"/>
    </location>
</feature>
<evidence type="ECO:0000256" key="6">
    <source>
        <dbReference type="ARBA" id="ARBA00023136"/>
    </source>
</evidence>
<evidence type="ECO:0000256" key="2">
    <source>
        <dbReference type="ARBA" id="ARBA00022475"/>
    </source>
</evidence>
<feature type="transmembrane region" description="Helical" evidence="7">
    <location>
        <begin position="176"/>
        <end position="199"/>
    </location>
</feature>
<dbReference type="GO" id="GO:0016780">
    <property type="term" value="F:phosphotransferase activity, for other substituted phosphate groups"/>
    <property type="evidence" value="ECO:0007669"/>
    <property type="project" value="InterPro"/>
</dbReference>
<keyword evidence="6 7" id="KW-0472">Membrane</keyword>
<dbReference type="EMBL" id="UINC01130030">
    <property type="protein sequence ID" value="SVD10832.1"/>
    <property type="molecule type" value="Genomic_DNA"/>
</dbReference>
<evidence type="ECO:0000256" key="5">
    <source>
        <dbReference type="ARBA" id="ARBA00022989"/>
    </source>
</evidence>
<organism evidence="8">
    <name type="scientific">marine metagenome</name>
    <dbReference type="NCBI Taxonomy" id="408172"/>
    <lineage>
        <taxon>unclassified sequences</taxon>
        <taxon>metagenomes</taxon>
        <taxon>ecological metagenomes</taxon>
    </lineage>
</organism>
<keyword evidence="5 7" id="KW-1133">Transmembrane helix</keyword>
<gene>
    <name evidence="8" type="ORF">METZ01_LOCUS363686</name>
</gene>
<proteinExistence type="predicted"/>
<feature type="non-terminal residue" evidence="8">
    <location>
        <position position="1"/>
    </location>
</feature>
<feature type="transmembrane region" description="Helical" evidence="7">
    <location>
        <begin position="98"/>
        <end position="116"/>
    </location>
</feature>
<feature type="transmembrane region" description="Helical" evidence="7">
    <location>
        <begin position="253"/>
        <end position="270"/>
    </location>
</feature>
<feature type="transmembrane region" description="Helical" evidence="7">
    <location>
        <begin position="228"/>
        <end position="247"/>
    </location>
</feature>
<dbReference type="GO" id="GO:0005886">
    <property type="term" value="C:plasma membrane"/>
    <property type="evidence" value="ECO:0007669"/>
    <property type="project" value="UniProtKB-SubCell"/>
</dbReference>
<dbReference type="GO" id="GO:0071555">
    <property type="term" value="P:cell wall organization"/>
    <property type="evidence" value="ECO:0007669"/>
    <property type="project" value="TreeGrafter"/>
</dbReference>
<evidence type="ECO:0000313" key="8">
    <source>
        <dbReference type="EMBL" id="SVD10832.1"/>
    </source>
</evidence>
<evidence type="ECO:0000256" key="7">
    <source>
        <dbReference type="SAM" id="Phobius"/>
    </source>
</evidence>
<dbReference type="PANTHER" id="PTHR22926:SF3">
    <property type="entry name" value="UNDECAPRENYL-PHOSPHATE ALPHA-N-ACETYLGLUCOSAMINYL 1-PHOSPHATE TRANSFERASE"/>
    <property type="match status" value="1"/>
</dbReference>